<dbReference type="InterPro" id="IPR044894">
    <property type="entry name" value="TubC_N_sf"/>
</dbReference>
<name>E6MHD1_9FIRM</name>
<dbReference type="SUPFAM" id="SSF56801">
    <property type="entry name" value="Acetyl-CoA synthetase-like"/>
    <property type="match status" value="2"/>
</dbReference>
<dbReference type="Gene3D" id="1.10.10.1830">
    <property type="entry name" value="Non-ribosomal peptide synthase, adenylation domain"/>
    <property type="match status" value="1"/>
</dbReference>
<organism evidence="7 8">
    <name type="scientific">Pseudoramibacter alactolyticus ATCC 23263</name>
    <dbReference type="NCBI Taxonomy" id="887929"/>
    <lineage>
        <taxon>Bacteria</taxon>
        <taxon>Bacillati</taxon>
        <taxon>Bacillota</taxon>
        <taxon>Clostridia</taxon>
        <taxon>Eubacteriales</taxon>
        <taxon>Eubacteriaceae</taxon>
        <taxon>Pseudoramibacter</taxon>
    </lineage>
</organism>
<dbReference type="InterPro" id="IPR010071">
    <property type="entry name" value="AA_adenyl_dom"/>
</dbReference>
<dbReference type="SUPFAM" id="SSF47336">
    <property type="entry name" value="ACP-like"/>
    <property type="match status" value="1"/>
</dbReference>
<dbReference type="eggNOG" id="COG1020">
    <property type="taxonomic scope" value="Bacteria"/>
</dbReference>
<dbReference type="GO" id="GO:0043041">
    <property type="term" value="P:amino acid activation for nonribosomal peptide biosynthetic process"/>
    <property type="evidence" value="ECO:0007669"/>
    <property type="project" value="TreeGrafter"/>
</dbReference>
<keyword evidence="4" id="KW-0436">Ligase</keyword>
<protein>
    <submittedName>
        <fullName evidence="7">AMP-binding enzyme</fullName>
    </submittedName>
</protein>
<dbReference type="InterPro" id="IPR000873">
    <property type="entry name" value="AMP-dep_synth/lig_dom"/>
</dbReference>
<dbReference type="PANTHER" id="PTHR45527">
    <property type="entry name" value="NONRIBOSOMAL PEPTIDE SYNTHETASE"/>
    <property type="match status" value="1"/>
</dbReference>
<evidence type="ECO:0000313" key="7">
    <source>
        <dbReference type="EMBL" id="EFV01495.1"/>
    </source>
</evidence>
<dbReference type="InterPro" id="IPR009081">
    <property type="entry name" value="PP-bd_ACP"/>
</dbReference>
<comment type="cofactor">
    <cofactor evidence="1">
        <name>pantetheine 4'-phosphate</name>
        <dbReference type="ChEBI" id="CHEBI:47942"/>
    </cofactor>
</comment>
<dbReference type="Gene3D" id="1.10.1200.10">
    <property type="entry name" value="ACP-like"/>
    <property type="match status" value="1"/>
</dbReference>
<dbReference type="GO" id="GO:0017000">
    <property type="term" value="P:antibiotic biosynthetic process"/>
    <property type="evidence" value="ECO:0007669"/>
    <property type="project" value="UniProtKB-KW"/>
</dbReference>
<evidence type="ECO:0000259" key="6">
    <source>
        <dbReference type="PROSITE" id="PS50075"/>
    </source>
</evidence>
<dbReference type="InterPro" id="IPR001242">
    <property type="entry name" value="Condensation_dom"/>
</dbReference>
<dbReference type="InterPro" id="IPR023213">
    <property type="entry name" value="CAT-like_dom_sf"/>
</dbReference>
<comment type="caution">
    <text evidence="7">The sequence shown here is derived from an EMBL/GenBank/DDBJ whole genome shotgun (WGS) entry which is preliminary data.</text>
</comment>
<dbReference type="GO" id="GO:0008610">
    <property type="term" value="P:lipid biosynthetic process"/>
    <property type="evidence" value="ECO:0007669"/>
    <property type="project" value="UniProtKB-ARBA"/>
</dbReference>
<dbReference type="NCBIfam" id="TIGR01733">
    <property type="entry name" value="AA-adenyl-dom"/>
    <property type="match status" value="1"/>
</dbReference>
<sequence>MKKFTGLDSAEADGNICYKTGDVGFVLDGDSGAQEIYICGRSKDILNIKGELYSPFMLEEIVENVDDRIIKAVALSVLGENTEELVIIAECSGKGSQRLADKINEAVIKRLPIEVKKAVFVKEASLPRTQMGKLMRKEVRKKIALGESFGETFIPVFKFLSDKTDTRESIVSFLKAFAGKDDVSFDAELGTLWLNSLQAQLLAARTGLKITDIFSAKTLEELIEKAGDTAGDDGHSGIEKKFPLNAVQRAYITGRSDEVDWGGVPCQYYTERDVKGLDARRFTAAVKALMERHPMLRSVVRDNAYMETLDVFSVPVSAEHFCENIAEIAEQTRGRMTSTALPLDAPLFEIALHELKKDLWRIQLRIDMICCDAMSMLVFWNDLRNIYSGETLPEIASVAASDDTALLEDIEYWDKKAADFPPMPQLPYNTLCEKTLCGKIRRYQYLIEKDRFKAFETLMRKLGLTPSAAFMALFVELLSAYGAGREPALNVTVMGRKIGDAAGSFDAGEFTRLLLFAAHRRDTTVLDNALRIQDDLRRDMSHLSVKGADVARKIAEHSDQDVVYPIVFTSLLGLEKLTGERSIFSSRDFSASSTPQVLLDHQLLPSEEGVILNWDIAEEAFEDGIARSMFEAYKKLMTRALEEPFWHSRITDIRSDEDKAVQHAANDTAASIPERSLTEGFIRFSGDGDRIAVVYRGAEYSYAQLEKHSARYGEMLMRAGVGKRDRVMVQMPKSFELIAAILAIVRIGGVYVPMPFDQPESRQLEIFGKCSAKGIIADGSVATHNSIPRFSAETVRQFEGKIVDAEISGDDLAYIIFTSGSAGAPKGVAITHAAAMNTIAAVNRYLDLDGTDTLIGLSSVSFDLSVYDVFGALSAGASLAVPTEAECIDPAAWLAMCKAQKVTVWNTVPALMDIFLDNLKAADGSGLRIRDVILSGDWIPMDLFDRLQKFIPSAKLTSMGGATEASIWSNYFPVEKVEETWRSIPYGYPLPNQFFHILDDFGRFLPCGVRGRLNIGGKGLAQGYYNEPELTAEVFRDIGGERLYDTGDYGRYDKNGCVVFLGRKDAQIKVNGYRIELGEIQNALEKLGHPENVIVVSGNAGSPKQMIAFVRSSKVFSEAECKKALTELLPHYFVPKRVVAVKAFPMTANGKIDRKKLLADLKVGRRHTKHAGVRLSEQDRKVLSIIGSELKMADLSPEDTVSELGLTSLSLIKLANRLESEMGCRARINDIIRYKNVRDFLAFYDNEENSCEKEAHVSSSSLDDPYDAHPVMEVLRDELELPDLCSKDLLKEVGLSSIAVIRTANRLDLIYGFRPSVQEISGVETARQLIDFYGDAQPITEETDCDSAVKELVNQCRSLNITIWAEDGKLKFKAPKGALTSELKKRLSESREKLIKYLDSMDGIVVNELTALQTAYVVGRQNRYALGDITANYYVEYQVENLDVRALERALNEVVRKNEILRTVIYANGTAKALAENPGYHIEMVPDDSSRDLREEMVSYTFELGQWPMFDIKVKMLDKDRGIVHVDIDCLILDGWSIRSFLSQLLSAYMGKEAVTTDYSFRQYLADEQKWLKEKQYYSLARKYWEEQINKLPPAPHLPMKTPLTQIRKPEFSRMTDTLEDQLSAKLWEKIRRYDLTPSLVLCTAYMMSLSKWSENPDVTLNLTMFNRQPVHSDVQQVLGDFTNIALIGYKHKECSFLAHTKKIGRQLWNAIEYRSCNVINMLGILAKKYDDEIAVPYVFTSLIDVDNDMGHEMLSRAGFTEIFAQTRTPQVLLDHQLYYSGGKLVLGMDYVRQAFDEKMLEQMFSDYTERVRTLAVTDDWEKL</sequence>
<reference evidence="7 8" key="1">
    <citation type="submission" date="2010-12" db="EMBL/GenBank/DDBJ databases">
        <authorList>
            <person name="Muzny D."/>
            <person name="Qin X."/>
            <person name="Deng J."/>
            <person name="Jiang H."/>
            <person name="Liu Y."/>
            <person name="Qu J."/>
            <person name="Song X.-Z."/>
            <person name="Zhang L."/>
            <person name="Thornton R."/>
            <person name="Coyle M."/>
            <person name="Francisco L."/>
            <person name="Jackson L."/>
            <person name="Javaid M."/>
            <person name="Korchina V."/>
            <person name="Kovar C."/>
            <person name="Mata R."/>
            <person name="Mathew T."/>
            <person name="Ngo R."/>
            <person name="Nguyen L."/>
            <person name="Nguyen N."/>
            <person name="Okwuonu G."/>
            <person name="Ongeri F."/>
            <person name="Pham C."/>
            <person name="Simmons D."/>
            <person name="Wilczek-Boney K."/>
            <person name="Hale W."/>
            <person name="Jakkamsetti A."/>
            <person name="Pham P."/>
            <person name="Ruth R."/>
            <person name="San Lucas F."/>
            <person name="Warren J."/>
            <person name="Zhang J."/>
            <person name="Zhao Z."/>
            <person name="Zhou C."/>
            <person name="Zhu D."/>
            <person name="Lee S."/>
            <person name="Bess C."/>
            <person name="Blankenburg K."/>
            <person name="Forbes L."/>
            <person name="Fu Q."/>
            <person name="Gubbala S."/>
            <person name="Hirani K."/>
            <person name="Jayaseelan J.C."/>
            <person name="Lara F."/>
            <person name="Munidasa M."/>
            <person name="Palculict T."/>
            <person name="Patil S."/>
            <person name="Pu L.-L."/>
            <person name="Saada N."/>
            <person name="Tang L."/>
            <person name="Weissenberger G."/>
            <person name="Zhu Y."/>
            <person name="Hemphill L."/>
            <person name="Shang Y."/>
            <person name="Youmans B."/>
            <person name="Ayvaz T."/>
            <person name="Ross M."/>
            <person name="Santibanez J."/>
            <person name="Aqrawi P."/>
            <person name="Gross S."/>
            <person name="Joshi V."/>
            <person name="Fowler G."/>
            <person name="Nazareth L."/>
            <person name="Reid J."/>
            <person name="Worley K."/>
            <person name="Petrosino J."/>
            <person name="Highlander S."/>
            <person name="Gibbs R."/>
        </authorList>
    </citation>
    <scope>NUCLEOTIDE SEQUENCE [LARGE SCALE GENOMIC DNA]</scope>
    <source>
        <strain evidence="7 8">ATCC 23263</strain>
    </source>
</reference>
<evidence type="ECO:0000256" key="5">
    <source>
        <dbReference type="ARBA" id="ARBA00023194"/>
    </source>
</evidence>
<dbReference type="GO" id="GO:0003824">
    <property type="term" value="F:catalytic activity"/>
    <property type="evidence" value="ECO:0007669"/>
    <property type="project" value="InterPro"/>
</dbReference>
<dbReference type="InterPro" id="IPR036736">
    <property type="entry name" value="ACP-like_sf"/>
</dbReference>
<dbReference type="Gene3D" id="3.30.300.30">
    <property type="match status" value="2"/>
</dbReference>
<dbReference type="Pfam" id="PF00668">
    <property type="entry name" value="Condensation"/>
    <property type="match status" value="2"/>
</dbReference>
<dbReference type="InterPro" id="IPR042099">
    <property type="entry name" value="ANL_N_sf"/>
</dbReference>
<evidence type="ECO:0000313" key="8">
    <source>
        <dbReference type="Proteomes" id="UP000004754"/>
    </source>
</evidence>
<dbReference type="Pfam" id="PF18563">
    <property type="entry name" value="TubC_N"/>
    <property type="match status" value="1"/>
</dbReference>
<evidence type="ECO:0000256" key="2">
    <source>
        <dbReference type="ARBA" id="ARBA00022450"/>
    </source>
</evidence>
<evidence type="ECO:0000256" key="3">
    <source>
        <dbReference type="ARBA" id="ARBA00022553"/>
    </source>
</evidence>
<keyword evidence="2" id="KW-0596">Phosphopantetheine</keyword>
<dbReference type="GO" id="GO:0044550">
    <property type="term" value="P:secondary metabolite biosynthetic process"/>
    <property type="evidence" value="ECO:0007669"/>
    <property type="project" value="TreeGrafter"/>
</dbReference>
<dbReference type="PROSITE" id="PS50075">
    <property type="entry name" value="CARRIER"/>
    <property type="match status" value="1"/>
</dbReference>
<dbReference type="InterPro" id="IPR057737">
    <property type="entry name" value="Condensation_MtbB-like"/>
</dbReference>
<evidence type="ECO:0000256" key="4">
    <source>
        <dbReference type="ARBA" id="ARBA00022598"/>
    </source>
</evidence>
<keyword evidence="3" id="KW-0597">Phosphoprotein</keyword>
<dbReference type="Pfam" id="PF00501">
    <property type="entry name" value="AMP-binding"/>
    <property type="match status" value="1"/>
</dbReference>
<dbReference type="SUPFAM" id="SSF52777">
    <property type="entry name" value="CoA-dependent acyltransferases"/>
    <property type="match status" value="4"/>
</dbReference>
<dbReference type="EMBL" id="AEQN01000017">
    <property type="protein sequence ID" value="EFV01495.1"/>
    <property type="molecule type" value="Genomic_DNA"/>
</dbReference>
<dbReference type="InterPro" id="IPR045851">
    <property type="entry name" value="AMP-bd_C_sf"/>
</dbReference>
<proteinExistence type="predicted"/>
<dbReference type="Gene3D" id="3.40.50.12780">
    <property type="entry name" value="N-terminal domain of ligase-like"/>
    <property type="match status" value="1"/>
</dbReference>
<dbReference type="OrthoDB" id="51171at2"/>
<dbReference type="GO" id="GO:0031177">
    <property type="term" value="F:phosphopantetheine binding"/>
    <property type="evidence" value="ECO:0007669"/>
    <property type="project" value="TreeGrafter"/>
</dbReference>
<dbReference type="Gene3D" id="3.30.559.10">
    <property type="entry name" value="Chloramphenicol acetyltransferase-like domain"/>
    <property type="match status" value="2"/>
</dbReference>
<dbReference type="HOGENOM" id="CLU_000022_40_2_9"/>
<dbReference type="PROSITE" id="PS00012">
    <property type="entry name" value="PHOSPHOPANTETHEINE"/>
    <property type="match status" value="1"/>
</dbReference>
<gene>
    <name evidence="7" type="ORF">HMP0721_1416</name>
</gene>
<dbReference type="Proteomes" id="UP000004754">
    <property type="component" value="Unassembled WGS sequence"/>
</dbReference>
<dbReference type="InterPro" id="IPR041464">
    <property type="entry name" value="TubC_N"/>
</dbReference>
<keyword evidence="5" id="KW-0045">Antibiotic biosynthesis</keyword>
<keyword evidence="8" id="KW-1185">Reference proteome</keyword>
<dbReference type="STRING" id="887929.HMP0721_1416"/>
<evidence type="ECO:0000256" key="1">
    <source>
        <dbReference type="ARBA" id="ARBA00001957"/>
    </source>
</evidence>
<dbReference type="PANTHER" id="PTHR45527:SF10">
    <property type="entry name" value="PYOCHELIN SYNTHASE PCHF"/>
    <property type="match status" value="1"/>
</dbReference>
<dbReference type="CDD" id="cd19535">
    <property type="entry name" value="Cyc_NRPS"/>
    <property type="match status" value="1"/>
</dbReference>
<dbReference type="Gene3D" id="3.30.559.30">
    <property type="entry name" value="Nonribosomal peptide synthetase, condensation domain"/>
    <property type="match status" value="2"/>
</dbReference>
<dbReference type="InterPro" id="IPR006162">
    <property type="entry name" value="Ppantetheine_attach_site"/>
</dbReference>
<dbReference type="GO" id="GO:0005737">
    <property type="term" value="C:cytoplasm"/>
    <property type="evidence" value="ECO:0007669"/>
    <property type="project" value="TreeGrafter"/>
</dbReference>
<feature type="domain" description="Carrier" evidence="6">
    <location>
        <begin position="1173"/>
        <end position="1248"/>
    </location>
</feature>
<accession>E6MHD1</accession>
<dbReference type="RefSeq" id="WP_006598838.1">
    <property type="nucleotide sequence ID" value="NZ_GL622359.1"/>
</dbReference>
<dbReference type="Pfam" id="PF00550">
    <property type="entry name" value="PP-binding"/>
    <property type="match status" value="1"/>
</dbReference>